<proteinExistence type="predicted"/>
<organism evidence="2 3">
    <name type="scientific">Kocuria flava</name>
    <dbReference type="NCBI Taxonomy" id="446860"/>
    <lineage>
        <taxon>Bacteria</taxon>
        <taxon>Bacillati</taxon>
        <taxon>Actinomycetota</taxon>
        <taxon>Actinomycetes</taxon>
        <taxon>Micrococcales</taxon>
        <taxon>Micrococcaceae</taxon>
        <taxon>Kocuria</taxon>
    </lineage>
</organism>
<dbReference type="SUPFAM" id="SSF49299">
    <property type="entry name" value="PKD domain"/>
    <property type="match status" value="1"/>
</dbReference>
<reference evidence="2 3" key="1">
    <citation type="submission" date="2019-07" db="EMBL/GenBank/DDBJ databases">
        <title>Whole genome shotgun sequence of Kocuria flava NBRC 107626.</title>
        <authorList>
            <person name="Hosoyama A."/>
            <person name="Uohara A."/>
            <person name="Ohji S."/>
            <person name="Ichikawa N."/>
        </authorList>
    </citation>
    <scope>NUCLEOTIDE SEQUENCE [LARGE SCALE GENOMIC DNA]</scope>
    <source>
        <strain evidence="2 3">NBRC 107626</strain>
    </source>
</reference>
<dbReference type="Pfam" id="PF00801">
    <property type="entry name" value="PKD"/>
    <property type="match status" value="1"/>
</dbReference>
<comment type="caution">
    <text evidence="2">The sequence shown here is derived from an EMBL/GenBank/DDBJ whole genome shotgun (WGS) entry which is preliminary data.</text>
</comment>
<dbReference type="Gene3D" id="2.60.40.10">
    <property type="entry name" value="Immunoglobulins"/>
    <property type="match status" value="1"/>
</dbReference>
<sequence length="271" mass="29324">MDYDPDKDPAFQKALRQYLEDQGIDRPFSPESIARSREQVFRLENSCARYRDDAAQFDDCTAEQSCTPEGGGTGVYMNVVVNQGTDLNTPWGEPMCVSTEQAEEGGETIELPTFTLEDFRTLAVAPALSTVEPSPDTLKGMHTNVYAVAQPQQFATELGGFPVQVRALPVQYAWNYGDGTSLGPTELSGAPLAPGAWDEPTDTSHVYTRTGDFAVTLTTYFAGEYSIAGGPWLPVAGLNDVTSAPVPVSVWRSTVRNYADDCLENPQGAGC</sequence>
<evidence type="ECO:0000313" key="2">
    <source>
        <dbReference type="EMBL" id="GEO92402.1"/>
    </source>
</evidence>
<dbReference type="RefSeq" id="WP_236945030.1">
    <property type="nucleotide sequence ID" value="NZ_BJZR01000042.1"/>
</dbReference>
<dbReference type="EMBL" id="BJZR01000042">
    <property type="protein sequence ID" value="GEO92402.1"/>
    <property type="molecule type" value="Genomic_DNA"/>
</dbReference>
<dbReference type="PROSITE" id="PS50093">
    <property type="entry name" value="PKD"/>
    <property type="match status" value="1"/>
</dbReference>
<dbReference type="InterPro" id="IPR035986">
    <property type="entry name" value="PKD_dom_sf"/>
</dbReference>
<feature type="domain" description="PKD" evidence="1">
    <location>
        <begin position="169"/>
        <end position="218"/>
    </location>
</feature>
<name>A0ABQ0X431_9MICC</name>
<dbReference type="CDD" id="cd00146">
    <property type="entry name" value="PKD"/>
    <property type="match status" value="1"/>
</dbReference>
<dbReference type="InterPro" id="IPR013783">
    <property type="entry name" value="Ig-like_fold"/>
</dbReference>
<accession>A0ABQ0X431</accession>
<dbReference type="InterPro" id="IPR000601">
    <property type="entry name" value="PKD_dom"/>
</dbReference>
<keyword evidence="3" id="KW-1185">Reference proteome</keyword>
<evidence type="ECO:0000259" key="1">
    <source>
        <dbReference type="PROSITE" id="PS50093"/>
    </source>
</evidence>
<gene>
    <name evidence="2" type="ORF">KFL01_17080</name>
</gene>
<dbReference type="Proteomes" id="UP000321155">
    <property type="component" value="Unassembled WGS sequence"/>
</dbReference>
<evidence type="ECO:0000313" key="3">
    <source>
        <dbReference type="Proteomes" id="UP000321155"/>
    </source>
</evidence>
<protein>
    <recommendedName>
        <fullName evidence="1">PKD domain-containing protein</fullName>
    </recommendedName>
</protein>